<reference evidence="1" key="1">
    <citation type="submission" date="2019-12" db="EMBL/GenBank/DDBJ databases">
        <title>Novel species isolated from a subtropical stream in China.</title>
        <authorList>
            <person name="Lu H."/>
        </authorList>
    </citation>
    <scope>NUCLEOTIDE SEQUENCE [LARGE SCALE GENOMIC DNA]</scope>
    <source>
        <strain evidence="1">FT93W</strain>
    </source>
</reference>
<dbReference type="SUPFAM" id="SSF53474">
    <property type="entry name" value="alpha/beta-Hydrolases"/>
    <property type="match status" value="1"/>
</dbReference>
<dbReference type="Gene3D" id="3.40.50.1820">
    <property type="entry name" value="alpha/beta hydrolase"/>
    <property type="match status" value="1"/>
</dbReference>
<dbReference type="PANTHER" id="PTHR37946:SF1">
    <property type="entry name" value="SLL1969 PROTEIN"/>
    <property type="match status" value="1"/>
</dbReference>
<name>A0A845HVE2_9BURK</name>
<dbReference type="EMBL" id="WWCL01000002">
    <property type="protein sequence ID" value="MYN44999.1"/>
    <property type="molecule type" value="Genomic_DNA"/>
</dbReference>
<gene>
    <name evidence="1" type="ORF">GTP23_07940</name>
</gene>
<sequence>MQLLFVHGLGSTRFDFLLNARRLRRHGHHCSAFAYWAAFESLASIRQRLIARLTAMAQQGDYAVIGHSLGGVLLRDALLQLPAGVRPPCHLFLLGSPMLATQANQFLNRSRIYRYLAGPCGQLVVSASAMAAIGLPALPTTCIAGTRGLTGRYSPFGTQANDSIVRTAELSLERFEDVVTLPLRHPMLPASAAVGAAIASRLRQ</sequence>
<dbReference type="RefSeq" id="WP_161034716.1">
    <property type="nucleotide sequence ID" value="NZ_WWCL01000002.1"/>
</dbReference>
<dbReference type="AlphaFoldDB" id="A0A845HVE2"/>
<dbReference type="GO" id="GO:0016787">
    <property type="term" value="F:hydrolase activity"/>
    <property type="evidence" value="ECO:0007669"/>
    <property type="project" value="UniProtKB-KW"/>
</dbReference>
<comment type="caution">
    <text evidence="1">The sequence shown here is derived from an EMBL/GenBank/DDBJ whole genome shotgun (WGS) entry which is preliminary data.</text>
</comment>
<dbReference type="PANTHER" id="PTHR37946">
    <property type="entry name" value="SLL1969 PROTEIN"/>
    <property type="match status" value="1"/>
</dbReference>
<keyword evidence="1" id="KW-0378">Hydrolase</keyword>
<protein>
    <submittedName>
        <fullName evidence="1">Alpha/beta hydrolase</fullName>
    </submittedName>
</protein>
<evidence type="ECO:0000313" key="1">
    <source>
        <dbReference type="EMBL" id="MYN44999.1"/>
    </source>
</evidence>
<evidence type="ECO:0000313" key="2">
    <source>
        <dbReference type="Proteomes" id="UP000444316"/>
    </source>
</evidence>
<organism evidence="1 2">
    <name type="scientific">Duganella fentianensis</name>
    <dbReference type="NCBI Taxonomy" id="2692177"/>
    <lineage>
        <taxon>Bacteria</taxon>
        <taxon>Pseudomonadati</taxon>
        <taxon>Pseudomonadota</taxon>
        <taxon>Betaproteobacteria</taxon>
        <taxon>Burkholderiales</taxon>
        <taxon>Oxalobacteraceae</taxon>
        <taxon>Telluria group</taxon>
        <taxon>Duganella</taxon>
    </lineage>
</organism>
<dbReference type="InterPro" id="IPR029058">
    <property type="entry name" value="AB_hydrolase_fold"/>
</dbReference>
<keyword evidence="2" id="KW-1185">Reference proteome</keyword>
<dbReference type="Proteomes" id="UP000444316">
    <property type="component" value="Unassembled WGS sequence"/>
</dbReference>
<proteinExistence type="predicted"/>
<accession>A0A845HVE2</accession>